<dbReference type="PROSITE" id="PS50405">
    <property type="entry name" value="GST_CTER"/>
    <property type="match status" value="1"/>
</dbReference>
<dbReference type="Proteomes" id="UP001154078">
    <property type="component" value="Chromosome 1"/>
</dbReference>
<feature type="transmembrane region" description="Helical" evidence="2">
    <location>
        <begin position="333"/>
        <end position="353"/>
    </location>
</feature>
<dbReference type="AlphaFoldDB" id="A0A9P0FBU3"/>
<evidence type="ECO:0000259" key="4">
    <source>
        <dbReference type="PROSITE" id="PS50405"/>
    </source>
</evidence>
<dbReference type="GO" id="GO:0008053">
    <property type="term" value="P:mitochondrial fusion"/>
    <property type="evidence" value="ECO:0007669"/>
    <property type="project" value="TreeGrafter"/>
</dbReference>
<evidence type="ECO:0000259" key="3">
    <source>
        <dbReference type="PROSITE" id="PS50404"/>
    </source>
</evidence>
<gene>
    <name evidence="5" type="ORF">MELIAE_LOCUS1229</name>
</gene>
<dbReference type="SFLD" id="SFLDG00358">
    <property type="entry name" value="Main_(cytGST)"/>
    <property type="match status" value="1"/>
</dbReference>
<dbReference type="Pfam" id="PF00043">
    <property type="entry name" value="GST_C"/>
    <property type="match status" value="1"/>
</dbReference>
<feature type="domain" description="GST N-terminal" evidence="3">
    <location>
        <begin position="50"/>
        <end position="131"/>
    </location>
</feature>
<evidence type="ECO:0000313" key="6">
    <source>
        <dbReference type="Proteomes" id="UP001154078"/>
    </source>
</evidence>
<reference evidence="5" key="1">
    <citation type="submission" date="2021-12" db="EMBL/GenBank/DDBJ databases">
        <authorList>
            <person name="King R."/>
        </authorList>
    </citation>
    <scope>NUCLEOTIDE SEQUENCE</scope>
</reference>
<comment type="similarity">
    <text evidence="1">Belongs to the GST superfamily.</text>
</comment>
<dbReference type="SUPFAM" id="SSF47616">
    <property type="entry name" value="GST C-terminal domain-like"/>
    <property type="match status" value="1"/>
</dbReference>
<dbReference type="EMBL" id="OV121132">
    <property type="protein sequence ID" value="CAH0547191.1"/>
    <property type="molecule type" value="Genomic_DNA"/>
</dbReference>
<dbReference type="GO" id="GO:0006626">
    <property type="term" value="P:protein targeting to mitochondrion"/>
    <property type="evidence" value="ECO:0007669"/>
    <property type="project" value="TreeGrafter"/>
</dbReference>
<dbReference type="InterPro" id="IPR036282">
    <property type="entry name" value="Glutathione-S-Trfase_C_sf"/>
</dbReference>
<dbReference type="Gene3D" id="1.20.1050.10">
    <property type="match status" value="1"/>
</dbReference>
<sequence length="358" mass="40651">MAFRIIRQAMPLITALHKRHFAFLFVVNQVTCISAEMSTQTGGDAKTSTNGLLLYQNLYSFYSQKVVMALHEKNLNFESKLIDITKGEQYKPWFLEINPRGEVPVLQDTGKIIPDSNRIIDYLEDNFSNGDTPRLIPMDKGPEMRQKVSHFRNIIDSLPANVITMGTLFHNELVQNPRIPFVGPVRTALANAERDSSANLRKYAEENANAKEMLLKKAEAQDKKHKTIINKEEFLKLLGQVEEVLTQIEAELGTHTGDKSNWWLCAESFTVADVALAILLERLSQVGLEERFWLNGKKPHVEAYYSRIKERDSYKKTIPTTFMFIKLIFSNPYVIGISVAALIAIIVGGVFIVRKAVY</sequence>
<dbReference type="PROSITE" id="PS50404">
    <property type="entry name" value="GST_NTER"/>
    <property type="match status" value="1"/>
</dbReference>
<evidence type="ECO:0000256" key="1">
    <source>
        <dbReference type="ARBA" id="ARBA00007409"/>
    </source>
</evidence>
<dbReference type="SFLD" id="SFLDS00019">
    <property type="entry name" value="Glutathione_Transferase_(cytos"/>
    <property type="match status" value="1"/>
</dbReference>
<evidence type="ECO:0000313" key="5">
    <source>
        <dbReference type="EMBL" id="CAH0547191.1"/>
    </source>
</evidence>
<feature type="domain" description="GST C-terminal" evidence="4">
    <location>
        <begin position="183"/>
        <end position="334"/>
    </location>
</feature>
<dbReference type="GO" id="GO:0000266">
    <property type="term" value="P:mitochondrial fission"/>
    <property type="evidence" value="ECO:0007669"/>
    <property type="project" value="TreeGrafter"/>
</dbReference>
<dbReference type="InterPro" id="IPR004045">
    <property type="entry name" value="Glutathione_S-Trfase_N"/>
</dbReference>
<keyword evidence="2" id="KW-0472">Membrane</keyword>
<keyword evidence="2" id="KW-1133">Transmembrane helix</keyword>
<dbReference type="CDD" id="cd00570">
    <property type="entry name" value="GST_N_family"/>
    <property type="match status" value="1"/>
</dbReference>
<dbReference type="InterPro" id="IPR036249">
    <property type="entry name" value="Thioredoxin-like_sf"/>
</dbReference>
<accession>A0A9P0FBU3</accession>
<dbReference type="PANTHER" id="PTHR44188">
    <property type="entry name" value="GDAP1, ISOFORM A"/>
    <property type="match status" value="1"/>
</dbReference>
<proteinExistence type="inferred from homology"/>
<dbReference type="Pfam" id="PF13417">
    <property type="entry name" value="GST_N_3"/>
    <property type="match status" value="1"/>
</dbReference>
<dbReference type="PANTHER" id="PTHR44188:SF1">
    <property type="entry name" value="GDAP1, ISOFORM A"/>
    <property type="match status" value="1"/>
</dbReference>
<keyword evidence="2" id="KW-0812">Transmembrane</keyword>
<dbReference type="GO" id="GO:0005741">
    <property type="term" value="C:mitochondrial outer membrane"/>
    <property type="evidence" value="ECO:0007669"/>
    <property type="project" value="TreeGrafter"/>
</dbReference>
<dbReference type="SUPFAM" id="SSF52833">
    <property type="entry name" value="Thioredoxin-like"/>
    <property type="match status" value="1"/>
</dbReference>
<organism evidence="5 6">
    <name type="scientific">Brassicogethes aeneus</name>
    <name type="common">Rape pollen beetle</name>
    <name type="synonym">Meligethes aeneus</name>
    <dbReference type="NCBI Taxonomy" id="1431903"/>
    <lineage>
        <taxon>Eukaryota</taxon>
        <taxon>Metazoa</taxon>
        <taxon>Ecdysozoa</taxon>
        <taxon>Arthropoda</taxon>
        <taxon>Hexapoda</taxon>
        <taxon>Insecta</taxon>
        <taxon>Pterygota</taxon>
        <taxon>Neoptera</taxon>
        <taxon>Endopterygota</taxon>
        <taxon>Coleoptera</taxon>
        <taxon>Polyphaga</taxon>
        <taxon>Cucujiformia</taxon>
        <taxon>Nitidulidae</taxon>
        <taxon>Meligethinae</taxon>
        <taxon>Brassicogethes</taxon>
    </lineage>
</organism>
<dbReference type="InterPro" id="IPR004046">
    <property type="entry name" value="GST_C"/>
</dbReference>
<evidence type="ECO:0008006" key="7">
    <source>
        <dbReference type="Google" id="ProtNLM"/>
    </source>
</evidence>
<protein>
    <recommendedName>
        <fullName evidence="7">Ganglioside-induced differentiation-associated protein 1</fullName>
    </recommendedName>
</protein>
<dbReference type="InterPro" id="IPR010987">
    <property type="entry name" value="Glutathione-S-Trfase_C-like"/>
</dbReference>
<keyword evidence="6" id="KW-1185">Reference proteome</keyword>
<dbReference type="InterPro" id="IPR040079">
    <property type="entry name" value="Glutathione_S-Trfase"/>
</dbReference>
<dbReference type="OrthoDB" id="249703at2759"/>
<name>A0A9P0FBU3_BRAAE</name>
<dbReference type="Gene3D" id="3.40.30.10">
    <property type="entry name" value="Glutaredoxin"/>
    <property type="match status" value="1"/>
</dbReference>
<evidence type="ECO:0000256" key="2">
    <source>
        <dbReference type="SAM" id="Phobius"/>
    </source>
</evidence>